<organism evidence="2 3">
    <name type="scientific">Photobacterium sp. (strain ATCC 43367)</name>
    <dbReference type="NCBI Taxonomy" id="379097"/>
    <lineage>
        <taxon>Bacteria</taxon>
        <taxon>Pseudomonadati</taxon>
        <taxon>Pseudomonadota</taxon>
        <taxon>Gammaproteobacteria</taxon>
        <taxon>Vibrionales</taxon>
        <taxon>Vibrionaceae</taxon>
        <taxon>Vibrio</taxon>
        <taxon>Vibrio oreintalis group</taxon>
    </lineage>
</organism>
<reference evidence="2 3" key="1">
    <citation type="submission" date="2014-10" db="EMBL/GenBank/DDBJ databases">
        <title>Genome sequencing of Vibrio sinaloensis T08.</title>
        <authorList>
            <person name="Chan K.-G."/>
            <person name="Mohamad N.I."/>
        </authorList>
    </citation>
    <scope>NUCLEOTIDE SEQUENCE [LARGE SCALE GENOMIC DNA]</scope>
    <source>
        <strain evidence="2 3">T08</strain>
    </source>
</reference>
<dbReference type="InterPro" id="IPR036291">
    <property type="entry name" value="NAD(P)-bd_dom_sf"/>
</dbReference>
<evidence type="ECO:0000313" key="2">
    <source>
        <dbReference type="EMBL" id="KGY08355.1"/>
    </source>
</evidence>
<dbReference type="PANTHER" id="PTHR15020">
    <property type="entry name" value="FLAVIN REDUCTASE-RELATED"/>
    <property type="match status" value="1"/>
</dbReference>
<dbReference type="Proteomes" id="UP000030451">
    <property type="component" value="Unassembled WGS sequence"/>
</dbReference>
<dbReference type="OrthoDB" id="9803892at2"/>
<dbReference type="SUPFAM" id="SSF51735">
    <property type="entry name" value="NAD(P)-binding Rossmann-fold domains"/>
    <property type="match status" value="1"/>
</dbReference>
<dbReference type="InterPro" id="IPR016040">
    <property type="entry name" value="NAD(P)-bd_dom"/>
</dbReference>
<feature type="domain" description="NAD(P)-binding" evidence="1">
    <location>
        <begin position="8"/>
        <end position="193"/>
    </location>
</feature>
<proteinExistence type="predicted"/>
<dbReference type="RefSeq" id="WP_038191378.1">
    <property type="nucleotide sequence ID" value="NZ_JRWP01000026.1"/>
</dbReference>
<protein>
    <submittedName>
        <fullName evidence="2">Flavin reductase</fullName>
    </submittedName>
</protein>
<dbReference type="AlphaFoldDB" id="A0A0A5HVK2"/>
<dbReference type="Gene3D" id="3.40.50.720">
    <property type="entry name" value="NAD(P)-binding Rossmann-like Domain"/>
    <property type="match status" value="1"/>
</dbReference>
<gene>
    <name evidence="2" type="ORF">NM06_12915</name>
</gene>
<evidence type="ECO:0000259" key="1">
    <source>
        <dbReference type="Pfam" id="PF13460"/>
    </source>
</evidence>
<dbReference type="Pfam" id="PF13460">
    <property type="entry name" value="NAD_binding_10"/>
    <property type="match status" value="1"/>
</dbReference>
<evidence type="ECO:0000313" key="3">
    <source>
        <dbReference type="Proteomes" id="UP000030451"/>
    </source>
</evidence>
<dbReference type="PANTHER" id="PTHR15020:SF50">
    <property type="entry name" value="UPF0659 PROTEIN YMR090W"/>
    <property type="match status" value="1"/>
</dbReference>
<name>A0A0A5HVK2_PHOS4</name>
<dbReference type="EMBL" id="JRWP01000026">
    <property type="protein sequence ID" value="KGY08355.1"/>
    <property type="molecule type" value="Genomic_DNA"/>
</dbReference>
<comment type="caution">
    <text evidence="2">The sequence shown here is derived from an EMBL/GenBank/DDBJ whole genome shotgun (WGS) entry which is preliminary data.</text>
</comment>
<dbReference type="STRING" id="379097.SE23_08755"/>
<sequence length="216" mass="23392">MRSIVVFGASSGLGATLIEHFCLQGKEVIAVARHPEKNARLLTLGVQIVQCDATKHEEINKVVASLPKDSLVVSTMGSARTSSPVDYIGHRNLVDALEKHSILRFLLVTSLGCGDSWSYLSEAARKGFGSIVREKSLAETWLTTSSLKYTIVRPGGLKDGEVTHSAQLTQNEEVHGLISRQELARVISSLLESERSIGQVYACVDPSLTYQSGRVG</sequence>
<accession>A0A0A5HVK2</accession>